<dbReference type="PANTHER" id="PTHR14773">
    <property type="entry name" value="WD REPEAT-CONTAINING PROTEIN 76"/>
    <property type="match status" value="1"/>
</dbReference>
<dbReference type="PROSITE" id="PS50082">
    <property type="entry name" value="WD_REPEATS_2"/>
    <property type="match status" value="1"/>
</dbReference>
<dbReference type="PANTHER" id="PTHR14773:SF0">
    <property type="entry name" value="WD REPEAT-CONTAINING PROTEIN 76"/>
    <property type="match status" value="1"/>
</dbReference>
<feature type="compositionally biased region" description="Low complexity" evidence="9">
    <location>
        <begin position="149"/>
        <end position="158"/>
    </location>
</feature>
<dbReference type="SUPFAM" id="SSF50978">
    <property type="entry name" value="WD40 repeat-like"/>
    <property type="match status" value="1"/>
</dbReference>
<evidence type="ECO:0000256" key="8">
    <source>
        <dbReference type="RuleBase" id="RU365004"/>
    </source>
</evidence>
<evidence type="ECO:0000256" key="6">
    <source>
        <dbReference type="ARBA" id="ARBA00023125"/>
    </source>
</evidence>
<comment type="similarity">
    <text evidence="1 8">Belongs to the WD repeat DDB2/WDR76 family.</text>
</comment>
<organism evidence="10">
    <name type="scientific">Phaffia rhodozyma</name>
    <name type="common">Yeast</name>
    <name type="synonym">Xanthophyllomyces dendrorhous</name>
    <dbReference type="NCBI Taxonomy" id="264483"/>
    <lineage>
        <taxon>Eukaryota</taxon>
        <taxon>Fungi</taxon>
        <taxon>Dikarya</taxon>
        <taxon>Basidiomycota</taxon>
        <taxon>Agaricomycotina</taxon>
        <taxon>Tremellomycetes</taxon>
        <taxon>Cystofilobasidiales</taxon>
        <taxon>Mrakiaceae</taxon>
        <taxon>Phaffia</taxon>
    </lineage>
</organism>
<feature type="compositionally biased region" description="Low complexity" evidence="9">
    <location>
        <begin position="396"/>
        <end position="424"/>
    </location>
</feature>
<proteinExistence type="inferred from homology"/>
<dbReference type="SMART" id="SM00320">
    <property type="entry name" value="WD40"/>
    <property type="match status" value="4"/>
</dbReference>
<dbReference type="InterPro" id="IPR019775">
    <property type="entry name" value="WD40_repeat_CS"/>
</dbReference>
<name>A0A0F7SIW6_PHARH</name>
<dbReference type="AlphaFoldDB" id="A0A0F7SIW6"/>
<evidence type="ECO:0000256" key="4">
    <source>
        <dbReference type="ARBA" id="ARBA00022737"/>
    </source>
</evidence>
<dbReference type="PROSITE" id="PS00678">
    <property type="entry name" value="WD_REPEATS_1"/>
    <property type="match status" value="2"/>
</dbReference>
<keyword evidence="3 7" id="KW-0853">WD repeat</keyword>
<protein>
    <recommendedName>
        <fullName evidence="2 8">DNA damage-binding protein CMR1</fullName>
    </recommendedName>
</protein>
<feature type="repeat" description="WD" evidence="7">
    <location>
        <begin position="478"/>
        <end position="512"/>
    </location>
</feature>
<dbReference type="GO" id="GO:2000001">
    <property type="term" value="P:regulation of DNA damage checkpoint"/>
    <property type="evidence" value="ECO:0007669"/>
    <property type="project" value="TreeGrafter"/>
</dbReference>
<feature type="compositionally biased region" description="Pro residues" evidence="9">
    <location>
        <begin position="386"/>
        <end position="395"/>
    </location>
</feature>
<dbReference type="InterPro" id="IPR050853">
    <property type="entry name" value="WD_repeat_DNA-damage-binding"/>
</dbReference>
<keyword evidence="6 8" id="KW-0238">DNA-binding</keyword>
<evidence type="ECO:0000256" key="2">
    <source>
        <dbReference type="ARBA" id="ARBA00021132"/>
    </source>
</evidence>
<dbReference type="Pfam" id="PF00400">
    <property type="entry name" value="WD40"/>
    <property type="match status" value="3"/>
</dbReference>
<dbReference type="EMBL" id="LN483167">
    <property type="protein sequence ID" value="CDZ97239.1"/>
    <property type="molecule type" value="Genomic_DNA"/>
</dbReference>
<evidence type="ECO:0000256" key="5">
    <source>
        <dbReference type="ARBA" id="ARBA00022763"/>
    </source>
</evidence>
<dbReference type="Gene3D" id="2.130.10.10">
    <property type="entry name" value="YVTN repeat-like/Quinoprotein amine dehydrogenase"/>
    <property type="match status" value="2"/>
</dbReference>
<evidence type="ECO:0000256" key="7">
    <source>
        <dbReference type="PROSITE-ProRule" id="PRU00221"/>
    </source>
</evidence>
<evidence type="ECO:0000313" key="10">
    <source>
        <dbReference type="EMBL" id="CDZ97239.1"/>
    </source>
</evidence>
<keyword evidence="5 8" id="KW-0227">DNA damage</keyword>
<dbReference type="GO" id="GO:0005634">
    <property type="term" value="C:nucleus"/>
    <property type="evidence" value="ECO:0007669"/>
    <property type="project" value="TreeGrafter"/>
</dbReference>
<reference evidence="10" key="1">
    <citation type="submission" date="2014-08" db="EMBL/GenBank/DDBJ databases">
        <authorList>
            <person name="Sharma Rahul"/>
            <person name="Thines Marco"/>
        </authorList>
    </citation>
    <scope>NUCLEOTIDE SEQUENCE</scope>
</reference>
<feature type="region of interest" description="Disordered" evidence="9">
    <location>
        <begin position="379"/>
        <end position="437"/>
    </location>
</feature>
<feature type="region of interest" description="Disordered" evidence="9">
    <location>
        <begin position="137"/>
        <end position="158"/>
    </location>
</feature>
<evidence type="ECO:0000256" key="1">
    <source>
        <dbReference type="ARBA" id="ARBA00005434"/>
    </source>
</evidence>
<dbReference type="PROSITE" id="PS50294">
    <property type="entry name" value="WD_REPEATS_REGION"/>
    <property type="match status" value="1"/>
</dbReference>
<dbReference type="InterPro" id="IPR001680">
    <property type="entry name" value="WD40_rpt"/>
</dbReference>
<dbReference type="InterPro" id="IPR015943">
    <property type="entry name" value="WD40/YVTN_repeat-like_dom_sf"/>
</dbReference>
<feature type="region of interest" description="Disordered" evidence="9">
    <location>
        <begin position="39"/>
        <end position="65"/>
    </location>
</feature>
<comment type="function">
    <text evidence="8">DNA-binding protein that binds to both single- and double-stranded DNA. Binds preferentially to UV-damaged DNA. May be involved in DNA-metabolic processes.</text>
</comment>
<feature type="compositionally biased region" description="Polar residues" evidence="9">
    <location>
        <begin position="139"/>
        <end position="148"/>
    </location>
</feature>
<sequence length="621" mass="68434">MSEENSYEAQRLENIRANQALLSSLQLAAGGASAIGIVKRSAPPAEGTKKKPRTERKKKDSSVIEVATRRTSARLQGIEADSETLLKQAQLEEAEAAIRRKAAYKARHAPYTLDSLPEPIPKEDLSALTSTLSSATSSVHTRSLPSNPSALTSSNGESSASSEIAKLRSEFEGLSVLSTAKITSERVFSMVVHPEPTKTLVFVGDKFGQLGIWDALADGKTENARDEVDVAEDEENETDGQGKHWRLQLHGTNSLSCMKISPSDSTKLYTSSYDASIRVLDLRTQSSLELFSHQNEDRLITHFDLPLSGQEIWSTDRHGGLSHCDLREDHRSVKRRWDIGSGKKIGGVSVNPLQPHLVCTASNDQTVRIWDTRHLFRIQPDASSSPSPPPSPVRAPSPETKPLRTTSRSTRASRRASAVARSPSLSPPPAIVKLEPKVERETPAVEIRPTYPTVFNDHSTIVEYQENKPNGNGLMRGLWRHGKSCSSAYWDPSGRRLLTTSYDDHIRVWDIDPKSFTPDEPLTEKQFGKPTMSMKHDCQTGRWLSILRAQWSANTDIYPFFTVGNMRRSLDVVAFTGEPIARLFDPDFITAVPAVTASHPSVINHVIGGNGSGKCHLWGRA</sequence>
<evidence type="ECO:0000256" key="3">
    <source>
        <dbReference type="ARBA" id="ARBA00022574"/>
    </source>
</evidence>
<keyword evidence="4" id="KW-0677">Repeat</keyword>
<evidence type="ECO:0000256" key="9">
    <source>
        <dbReference type="SAM" id="MobiDB-lite"/>
    </source>
</evidence>
<accession>A0A0F7SIW6</accession>
<dbReference type="GO" id="GO:0006974">
    <property type="term" value="P:DNA damage response"/>
    <property type="evidence" value="ECO:0007669"/>
    <property type="project" value="UniProtKB-KW"/>
</dbReference>
<dbReference type="GO" id="GO:0003677">
    <property type="term" value="F:DNA binding"/>
    <property type="evidence" value="ECO:0007669"/>
    <property type="project" value="UniProtKB-UniRule"/>
</dbReference>
<dbReference type="InterPro" id="IPR036322">
    <property type="entry name" value="WD40_repeat_dom_sf"/>
</dbReference>